<name>A0AC59Z3U0_RANTA</name>
<organism evidence="1 2">
    <name type="scientific">Rangifer tarandus platyrhynchus</name>
    <name type="common">Svalbard reindeer</name>
    <dbReference type="NCBI Taxonomy" id="3082113"/>
    <lineage>
        <taxon>Eukaryota</taxon>
        <taxon>Metazoa</taxon>
        <taxon>Chordata</taxon>
        <taxon>Craniata</taxon>
        <taxon>Vertebrata</taxon>
        <taxon>Euteleostomi</taxon>
        <taxon>Mammalia</taxon>
        <taxon>Eutheria</taxon>
        <taxon>Laurasiatheria</taxon>
        <taxon>Artiodactyla</taxon>
        <taxon>Ruminantia</taxon>
        <taxon>Pecora</taxon>
        <taxon>Cervidae</taxon>
        <taxon>Odocoileinae</taxon>
        <taxon>Rangifer</taxon>
    </lineage>
</organism>
<evidence type="ECO:0000313" key="1">
    <source>
        <dbReference type="EMBL" id="CAN0209575.1"/>
    </source>
</evidence>
<gene>
    <name evidence="1" type="ORF">MRATA1EN22A_LOCUS13700</name>
</gene>
<dbReference type="EMBL" id="OX596107">
    <property type="protein sequence ID" value="CAN0209575.1"/>
    <property type="molecule type" value="Genomic_DNA"/>
</dbReference>
<proteinExistence type="predicted"/>
<protein>
    <submittedName>
        <fullName evidence="1">Uncharacterized protein</fullName>
    </submittedName>
</protein>
<accession>A0AC59Z3U0</accession>
<feature type="non-terminal residue" evidence="1">
    <location>
        <position position="1"/>
    </location>
</feature>
<feature type="non-terminal residue" evidence="1">
    <location>
        <position position="66"/>
    </location>
</feature>
<sequence>WVRPLLGLHVSSSLTSTSLVVALPGRRGPVGAGRGCAGPASGRRLGSMRCPSSGRRRPEQSCLLSC</sequence>
<reference evidence="1" key="2">
    <citation type="submission" date="2025-03" db="EMBL/GenBank/DDBJ databases">
        <authorList>
            <consortium name="ELIXIR-Norway"/>
            <consortium name="Elixir Norway"/>
        </authorList>
    </citation>
    <scope>NUCLEOTIDE SEQUENCE</scope>
</reference>
<reference evidence="1" key="1">
    <citation type="submission" date="2023-05" db="EMBL/GenBank/DDBJ databases">
        <authorList>
            <consortium name="ELIXIR-Norway"/>
        </authorList>
    </citation>
    <scope>NUCLEOTIDE SEQUENCE</scope>
</reference>
<evidence type="ECO:0000313" key="2">
    <source>
        <dbReference type="Proteomes" id="UP001162501"/>
    </source>
</evidence>
<dbReference type="Proteomes" id="UP001162501">
    <property type="component" value="Chromosome 23"/>
</dbReference>